<evidence type="ECO:0000313" key="1">
    <source>
        <dbReference type="EMBL" id="KQA98643.1"/>
    </source>
</evidence>
<organism evidence="1 2">
    <name type="scientific">Vibrio metoecus</name>
    <dbReference type="NCBI Taxonomy" id="1481663"/>
    <lineage>
        <taxon>Bacteria</taxon>
        <taxon>Pseudomonadati</taxon>
        <taxon>Pseudomonadota</taxon>
        <taxon>Gammaproteobacteria</taxon>
        <taxon>Vibrionales</taxon>
        <taxon>Vibrionaceae</taxon>
        <taxon>Vibrio</taxon>
    </lineage>
</organism>
<sequence length="84" mass="9755">MTCFYPKVNKPVTEMVGFGCQHWLNAGECIGVKTALRTEEFLFIRRNEKFVVLTEWAAFDGFFYSWVMHFLILSSKKSVYVASC</sequence>
<evidence type="ECO:0000313" key="2">
    <source>
        <dbReference type="Proteomes" id="UP000050491"/>
    </source>
</evidence>
<name>A0A0Q0PH08_VIBMT</name>
<reference evidence="1 2" key="1">
    <citation type="journal article" date="2015" name="Genome Biol. Evol.">
        <title>The Dynamics of Genetic Interactions between Vibrio metoecus and Vibrio cholerae, Two Close Relatives Co-Occurring in the Environment.</title>
        <authorList>
            <person name="Orata F.D."/>
            <person name="Kirchberger P.C."/>
            <person name="Meheust R."/>
            <person name="Barlow E.J."/>
            <person name="Tarr C.L."/>
            <person name="Boucher Y."/>
        </authorList>
    </citation>
    <scope>NUCLEOTIDE SEQUENCE [LARGE SCALE GENOMIC DNA]</scope>
    <source>
        <strain evidence="1 2">YB5B04</strain>
    </source>
</reference>
<accession>A0A0Q0PH08</accession>
<dbReference type="AlphaFoldDB" id="A0A0Q0PH08"/>
<comment type="caution">
    <text evidence="1">The sequence shown here is derived from an EMBL/GenBank/DDBJ whole genome shotgun (WGS) entry which is preliminary data.</text>
</comment>
<proteinExistence type="predicted"/>
<protein>
    <submittedName>
        <fullName evidence="1">Uncharacterized protein</fullName>
    </submittedName>
</protein>
<dbReference type="EMBL" id="LBGP01000021">
    <property type="protein sequence ID" value="KQA98643.1"/>
    <property type="molecule type" value="Genomic_DNA"/>
</dbReference>
<dbReference type="Proteomes" id="UP000050491">
    <property type="component" value="Unassembled WGS sequence"/>
</dbReference>
<gene>
    <name evidence="1" type="ORF">XV92_16865</name>
</gene>